<dbReference type="InterPro" id="IPR056100">
    <property type="entry name" value="DUF7683"/>
</dbReference>
<protein>
    <recommendedName>
        <fullName evidence="1">DUF7683 domain-containing protein</fullName>
    </recommendedName>
</protein>
<organism evidence="2 3">
    <name type="scientific">Deinococcus taklimakanensis</name>
    <dbReference type="NCBI Taxonomy" id="536443"/>
    <lineage>
        <taxon>Bacteria</taxon>
        <taxon>Thermotogati</taxon>
        <taxon>Deinococcota</taxon>
        <taxon>Deinococci</taxon>
        <taxon>Deinococcales</taxon>
        <taxon>Deinococcaceae</taxon>
        <taxon>Deinococcus</taxon>
    </lineage>
</organism>
<dbReference type="Proteomes" id="UP001597475">
    <property type="component" value="Unassembled WGS sequence"/>
</dbReference>
<evidence type="ECO:0000313" key="2">
    <source>
        <dbReference type="EMBL" id="MFD2608878.1"/>
    </source>
</evidence>
<name>A0ABW5P3B2_9DEIO</name>
<evidence type="ECO:0000313" key="3">
    <source>
        <dbReference type="Proteomes" id="UP001597475"/>
    </source>
</evidence>
<gene>
    <name evidence="2" type="ORF">ACFSR9_05400</name>
</gene>
<reference evidence="3" key="1">
    <citation type="journal article" date="2019" name="Int. J. Syst. Evol. Microbiol.">
        <title>The Global Catalogue of Microorganisms (GCM) 10K type strain sequencing project: providing services to taxonomists for standard genome sequencing and annotation.</title>
        <authorList>
            <consortium name="The Broad Institute Genomics Platform"/>
            <consortium name="The Broad Institute Genome Sequencing Center for Infectious Disease"/>
            <person name="Wu L."/>
            <person name="Ma J."/>
        </authorList>
    </citation>
    <scope>NUCLEOTIDE SEQUENCE [LARGE SCALE GENOMIC DNA]</scope>
    <source>
        <strain evidence="3">KCTC 33842</strain>
    </source>
</reference>
<comment type="caution">
    <text evidence="2">The sequence shown here is derived from an EMBL/GenBank/DDBJ whole genome shotgun (WGS) entry which is preliminary data.</text>
</comment>
<proteinExistence type="predicted"/>
<evidence type="ECO:0000259" key="1">
    <source>
        <dbReference type="Pfam" id="PF24731"/>
    </source>
</evidence>
<keyword evidence="3" id="KW-1185">Reference proteome</keyword>
<dbReference type="EMBL" id="JBHUMK010000021">
    <property type="protein sequence ID" value="MFD2608878.1"/>
    <property type="molecule type" value="Genomic_DNA"/>
</dbReference>
<feature type="domain" description="DUF7683" evidence="1">
    <location>
        <begin position="7"/>
        <end position="78"/>
    </location>
</feature>
<accession>A0ABW5P3B2</accession>
<dbReference type="Pfam" id="PF24731">
    <property type="entry name" value="DUF7683"/>
    <property type="match status" value="1"/>
</dbReference>
<sequence length="83" mass="9673">MRLTLQVNGFDKHSDKLAENFEVPLEAAEDLRKLFEGLPEVFPYFFDEFQISTLEQLAAIQRWCPEKHLKLEEVDSFIGVSEV</sequence>